<evidence type="ECO:0000313" key="3">
    <source>
        <dbReference type="EMBL" id="KAK7465687.1"/>
    </source>
</evidence>
<sequence>MGRPFLYAQSAYGEIGVIKIVDILKRELSTAMALLGASDITQLTPDMVERVDWQPIQRSKL</sequence>
<feature type="domain" description="FMN-dependent dehydrogenase" evidence="2">
    <location>
        <begin position="1"/>
        <end position="49"/>
    </location>
</feature>
<organism evidence="3 4">
    <name type="scientific">Marasmiellus scandens</name>
    <dbReference type="NCBI Taxonomy" id="2682957"/>
    <lineage>
        <taxon>Eukaryota</taxon>
        <taxon>Fungi</taxon>
        <taxon>Dikarya</taxon>
        <taxon>Basidiomycota</taxon>
        <taxon>Agaricomycotina</taxon>
        <taxon>Agaricomycetes</taxon>
        <taxon>Agaricomycetidae</taxon>
        <taxon>Agaricales</taxon>
        <taxon>Marasmiineae</taxon>
        <taxon>Omphalotaceae</taxon>
        <taxon>Marasmiellus</taxon>
    </lineage>
</organism>
<evidence type="ECO:0000259" key="2">
    <source>
        <dbReference type="Pfam" id="PF01070"/>
    </source>
</evidence>
<dbReference type="Proteomes" id="UP001498398">
    <property type="component" value="Unassembled WGS sequence"/>
</dbReference>
<comment type="cofactor">
    <cofactor evidence="1">
        <name>FMN</name>
        <dbReference type="ChEBI" id="CHEBI:58210"/>
    </cofactor>
</comment>
<dbReference type="Gene3D" id="3.20.20.70">
    <property type="entry name" value="Aldolase class I"/>
    <property type="match status" value="1"/>
</dbReference>
<dbReference type="InterPro" id="IPR000262">
    <property type="entry name" value="FMN-dep_DH"/>
</dbReference>
<accession>A0ABR1JQW0</accession>
<evidence type="ECO:0000256" key="1">
    <source>
        <dbReference type="ARBA" id="ARBA00001917"/>
    </source>
</evidence>
<dbReference type="InterPro" id="IPR013785">
    <property type="entry name" value="Aldolase_TIM"/>
</dbReference>
<reference evidence="3 4" key="1">
    <citation type="submission" date="2024-01" db="EMBL/GenBank/DDBJ databases">
        <title>A draft genome for the cacao thread blight pathogen Marasmiellus scandens.</title>
        <authorList>
            <person name="Baruah I.K."/>
            <person name="Leung J."/>
            <person name="Bukari Y."/>
            <person name="Amoako-Attah I."/>
            <person name="Meinhardt L.W."/>
            <person name="Bailey B.A."/>
            <person name="Cohen S.P."/>
        </authorList>
    </citation>
    <scope>NUCLEOTIDE SEQUENCE [LARGE SCALE GENOMIC DNA]</scope>
    <source>
        <strain evidence="3 4">GH-19</strain>
    </source>
</reference>
<dbReference type="Pfam" id="PF01070">
    <property type="entry name" value="FMN_dh"/>
    <property type="match status" value="1"/>
</dbReference>
<gene>
    <name evidence="3" type="primary">CRM1_2</name>
    <name evidence="3" type="ORF">VKT23_005659</name>
</gene>
<name>A0ABR1JQW0_9AGAR</name>
<dbReference type="EMBL" id="JBANRG010000006">
    <property type="protein sequence ID" value="KAK7465687.1"/>
    <property type="molecule type" value="Genomic_DNA"/>
</dbReference>
<comment type="caution">
    <text evidence="3">The sequence shown here is derived from an EMBL/GenBank/DDBJ whole genome shotgun (WGS) entry which is preliminary data.</text>
</comment>
<proteinExistence type="predicted"/>
<keyword evidence="4" id="KW-1185">Reference proteome</keyword>
<evidence type="ECO:0000313" key="4">
    <source>
        <dbReference type="Proteomes" id="UP001498398"/>
    </source>
</evidence>
<dbReference type="SUPFAM" id="SSF51395">
    <property type="entry name" value="FMN-linked oxidoreductases"/>
    <property type="match status" value="1"/>
</dbReference>
<protein>
    <submittedName>
        <fullName evidence="3">Karyopherin transporter</fullName>
    </submittedName>
</protein>